<protein>
    <submittedName>
        <fullName evidence="7">AraC family transcriptional regulator</fullName>
    </submittedName>
</protein>
<dbReference type="Pfam" id="PF12833">
    <property type="entry name" value="HTH_18"/>
    <property type="match status" value="1"/>
</dbReference>
<keyword evidence="8" id="KW-1185">Reference proteome</keyword>
<dbReference type="CDD" id="cd06124">
    <property type="entry name" value="cupin_NimR-like_N"/>
    <property type="match status" value="1"/>
</dbReference>
<keyword evidence="2" id="KW-0805">Transcription regulation</keyword>
<dbReference type="SUPFAM" id="SSF46689">
    <property type="entry name" value="Homeodomain-like"/>
    <property type="match status" value="1"/>
</dbReference>
<dbReference type="GO" id="GO:0043565">
    <property type="term" value="F:sequence-specific DNA binding"/>
    <property type="evidence" value="ECO:0007669"/>
    <property type="project" value="InterPro"/>
</dbReference>
<name>A0A1Z9Z2J3_9GAMM</name>
<dbReference type="SUPFAM" id="SSF51182">
    <property type="entry name" value="RmlC-like cupins"/>
    <property type="match status" value="1"/>
</dbReference>
<evidence type="ECO:0000256" key="4">
    <source>
        <dbReference type="ARBA" id="ARBA00023163"/>
    </source>
</evidence>
<organism evidence="7 8">
    <name type="scientific">Acinetobacter populi</name>
    <dbReference type="NCBI Taxonomy" id="1582270"/>
    <lineage>
        <taxon>Bacteria</taxon>
        <taxon>Pseudomonadati</taxon>
        <taxon>Pseudomonadota</taxon>
        <taxon>Gammaproteobacteria</taxon>
        <taxon>Moraxellales</taxon>
        <taxon>Moraxellaceae</taxon>
        <taxon>Acinetobacter</taxon>
    </lineage>
</organism>
<evidence type="ECO:0000256" key="5">
    <source>
        <dbReference type="SAM" id="Coils"/>
    </source>
</evidence>
<dbReference type="InterPro" id="IPR003313">
    <property type="entry name" value="AraC-bd"/>
</dbReference>
<keyword evidence="5" id="KW-0175">Coiled coil</keyword>
<proteinExistence type="predicted"/>
<dbReference type="SMART" id="SM00342">
    <property type="entry name" value="HTH_ARAC"/>
    <property type="match status" value="1"/>
</dbReference>
<reference evidence="7 8" key="1">
    <citation type="submission" date="2017-05" db="EMBL/GenBank/DDBJ databases">
        <title>Acinetobacter populi ANC 5415 (= PBJ7), whole genome shotgun sequencing project.</title>
        <authorList>
            <person name="Nemec A."/>
            <person name="Radolfova-Krizova L."/>
        </authorList>
    </citation>
    <scope>NUCLEOTIDE SEQUENCE [LARGE SCALE GENOMIC DNA]</scope>
    <source>
        <strain evidence="7 8">PBJ7</strain>
    </source>
</reference>
<dbReference type="PANTHER" id="PTHR11019:SF159">
    <property type="entry name" value="TRANSCRIPTIONAL REGULATOR-RELATED"/>
    <property type="match status" value="1"/>
</dbReference>
<evidence type="ECO:0000313" key="8">
    <source>
        <dbReference type="Proteomes" id="UP000196536"/>
    </source>
</evidence>
<evidence type="ECO:0000313" key="7">
    <source>
        <dbReference type="EMBL" id="OUY08637.1"/>
    </source>
</evidence>
<dbReference type="Pfam" id="PF02311">
    <property type="entry name" value="AraC_binding"/>
    <property type="match status" value="1"/>
</dbReference>
<dbReference type="AlphaFoldDB" id="A0A1Z9Z2J3"/>
<feature type="coiled-coil region" evidence="5">
    <location>
        <begin position="100"/>
        <end position="134"/>
    </location>
</feature>
<dbReference type="GO" id="GO:0003700">
    <property type="term" value="F:DNA-binding transcription factor activity"/>
    <property type="evidence" value="ECO:0007669"/>
    <property type="project" value="InterPro"/>
</dbReference>
<evidence type="ECO:0000256" key="2">
    <source>
        <dbReference type="ARBA" id="ARBA00023015"/>
    </source>
</evidence>
<dbReference type="PANTHER" id="PTHR11019">
    <property type="entry name" value="HTH-TYPE TRANSCRIPTIONAL REGULATOR NIMR"/>
    <property type="match status" value="1"/>
</dbReference>
<dbReference type="RefSeq" id="WP_087619304.1">
    <property type="nucleotide sequence ID" value="NZ_NEXX01000001.1"/>
</dbReference>
<dbReference type="Gene3D" id="1.10.10.60">
    <property type="entry name" value="Homeodomain-like"/>
    <property type="match status" value="1"/>
</dbReference>
<keyword evidence="4" id="KW-0804">Transcription</keyword>
<accession>A0A1Z9Z2J3</accession>
<keyword evidence="3" id="KW-0238">DNA-binding</keyword>
<dbReference type="PROSITE" id="PS01124">
    <property type="entry name" value="HTH_ARAC_FAMILY_2"/>
    <property type="match status" value="1"/>
</dbReference>
<evidence type="ECO:0000259" key="6">
    <source>
        <dbReference type="PROSITE" id="PS01124"/>
    </source>
</evidence>
<dbReference type="InterPro" id="IPR014710">
    <property type="entry name" value="RmlC-like_jellyroll"/>
</dbReference>
<evidence type="ECO:0000256" key="1">
    <source>
        <dbReference type="ARBA" id="ARBA00022491"/>
    </source>
</evidence>
<dbReference type="InterPro" id="IPR011051">
    <property type="entry name" value="RmlC_Cupin_sf"/>
</dbReference>
<dbReference type="FunFam" id="1.10.10.60:FF:000132">
    <property type="entry name" value="AraC family transcriptional regulator"/>
    <property type="match status" value="1"/>
</dbReference>
<dbReference type="Proteomes" id="UP000196536">
    <property type="component" value="Unassembled WGS sequence"/>
</dbReference>
<evidence type="ECO:0000256" key="3">
    <source>
        <dbReference type="ARBA" id="ARBA00023125"/>
    </source>
</evidence>
<keyword evidence="1" id="KW-0678">Repressor</keyword>
<dbReference type="InterPro" id="IPR018060">
    <property type="entry name" value="HTH_AraC"/>
</dbReference>
<gene>
    <name evidence="7" type="ORF">CAP51_03225</name>
</gene>
<sequence>MAQKMESASQLVIARGSLHPYKSIIAPHVHRRAQLLYASEGTIRVHTAANIWLVPPQCALWIPAGVEHSVISLSQVRLSTALVEEKAAVSLGNQCFLVRMTNLLRELVLRLNQLAALEEQEQSHTEDVEKALQLLIFNEIQHALTFPIEIPWPKDKRLTSICEALLDHPDQPKDINIWADQINTSSRTLIRLFKKETGLSYRAWIQHMYIVLALGKLARGESIFHIATTLGYASPSAFSAMFKRHLGHPPQRFSKVK</sequence>
<dbReference type="Gene3D" id="2.60.120.10">
    <property type="entry name" value="Jelly Rolls"/>
    <property type="match status" value="1"/>
</dbReference>
<dbReference type="OrthoDB" id="9804543at2"/>
<dbReference type="EMBL" id="NEXX01000001">
    <property type="protein sequence ID" value="OUY08637.1"/>
    <property type="molecule type" value="Genomic_DNA"/>
</dbReference>
<feature type="domain" description="HTH araC/xylS-type" evidence="6">
    <location>
        <begin position="159"/>
        <end position="256"/>
    </location>
</feature>
<dbReference type="InterPro" id="IPR009057">
    <property type="entry name" value="Homeodomain-like_sf"/>
</dbReference>
<comment type="caution">
    <text evidence="7">The sequence shown here is derived from an EMBL/GenBank/DDBJ whole genome shotgun (WGS) entry which is preliminary data.</text>
</comment>